<dbReference type="InterPro" id="IPR001245">
    <property type="entry name" value="Ser-Thr/Tyr_kinase_cat_dom"/>
</dbReference>
<dbReference type="PANTHER" id="PTHR44329">
    <property type="entry name" value="SERINE/THREONINE-PROTEIN KINASE TNNI3K-RELATED"/>
    <property type="match status" value="1"/>
</dbReference>
<dbReference type="Gene3D" id="1.10.510.10">
    <property type="entry name" value="Transferase(Phosphotransferase) domain 1"/>
    <property type="match status" value="1"/>
</dbReference>
<dbReference type="InterPro" id="IPR011009">
    <property type="entry name" value="Kinase-like_dom_sf"/>
</dbReference>
<comment type="caution">
    <text evidence="3">The sequence shown here is derived from an EMBL/GenBank/DDBJ whole genome shotgun (WGS) entry which is preliminary data.</text>
</comment>
<dbReference type="SUPFAM" id="SSF56112">
    <property type="entry name" value="Protein kinase-like (PK-like)"/>
    <property type="match status" value="1"/>
</dbReference>
<reference evidence="3 4" key="1">
    <citation type="journal article" date="2020" name="Nat. Commun.">
        <title>Genome of Tripterygium wilfordii and identification of cytochrome P450 involved in triptolide biosynthesis.</title>
        <authorList>
            <person name="Tu L."/>
            <person name="Su P."/>
            <person name="Zhang Z."/>
            <person name="Gao L."/>
            <person name="Wang J."/>
            <person name="Hu T."/>
            <person name="Zhou J."/>
            <person name="Zhang Y."/>
            <person name="Zhao Y."/>
            <person name="Liu Y."/>
            <person name="Song Y."/>
            <person name="Tong Y."/>
            <person name="Lu Y."/>
            <person name="Yang J."/>
            <person name="Xu C."/>
            <person name="Jia M."/>
            <person name="Peters R.J."/>
            <person name="Huang L."/>
            <person name="Gao W."/>
        </authorList>
    </citation>
    <scope>NUCLEOTIDE SEQUENCE [LARGE SCALE GENOMIC DNA]</scope>
    <source>
        <strain evidence="4">cv. XIE 37</strain>
        <tissue evidence="3">Leaf</tissue>
    </source>
</reference>
<feature type="region of interest" description="Disordered" evidence="1">
    <location>
        <begin position="654"/>
        <end position="721"/>
    </location>
</feature>
<dbReference type="InterPro" id="IPR010632">
    <property type="entry name" value="DUF1221"/>
</dbReference>
<dbReference type="FunCoup" id="A0A7J7C7E0">
    <property type="interactions" value="236"/>
</dbReference>
<keyword evidence="4" id="KW-1185">Reference proteome</keyword>
<organism evidence="3 4">
    <name type="scientific">Tripterygium wilfordii</name>
    <name type="common">Thunder God vine</name>
    <dbReference type="NCBI Taxonomy" id="458696"/>
    <lineage>
        <taxon>Eukaryota</taxon>
        <taxon>Viridiplantae</taxon>
        <taxon>Streptophyta</taxon>
        <taxon>Embryophyta</taxon>
        <taxon>Tracheophyta</taxon>
        <taxon>Spermatophyta</taxon>
        <taxon>Magnoliopsida</taxon>
        <taxon>eudicotyledons</taxon>
        <taxon>Gunneridae</taxon>
        <taxon>Pentapetalae</taxon>
        <taxon>rosids</taxon>
        <taxon>fabids</taxon>
        <taxon>Celastrales</taxon>
        <taxon>Celastraceae</taxon>
        <taxon>Tripterygium</taxon>
    </lineage>
</organism>
<dbReference type="GO" id="GO:0004674">
    <property type="term" value="F:protein serine/threonine kinase activity"/>
    <property type="evidence" value="ECO:0007669"/>
    <property type="project" value="TreeGrafter"/>
</dbReference>
<dbReference type="InParanoid" id="A0A7J7C7E0"/>
<dbReference type="Pfam" id="PF06760">
    <property type="entry name" value="DUF1221"/>
    <property type="match status" value="1"/>
</dbReference>
<gene>
    <name evidence="3" type="ORF">HS088_TW20G00428</name>
</gene>
<evidence type="ECO:0000256" key="1">
    <source>
        <dbReference type="SAM" id="MobiDB-lite"/>
    </source>
</evidence>
<protein>
    <submittedName>
        <fullName evidence="3">Putative serine-threonine protein kinase</fullName>
    </submittedName>
</protein>
<dbReference type="PROSITE" id="PS50011">
    <property type="entry name" value="PROTEIN_KINASE_DOM"/>
    <property type="match status" value="1"/>
</dbReference>
<dbReference type="Proteomes" id="UP000593562">
    <property type="component" value="Unassembled WGS sequence"/>
</dbReference>
<proteinExistence type="predicted"/>
<name>A0A7J7C7E0_TRIWF</name>
<evidence type="ECO:0000313" key="4">
    <source>
        <dbReference type="Proteomes" id="UP000593562"/>
    </source>
</evidence>
<dbReference type="GO" id="GO:0005524">
    <property type="term" value="F:ATP binding"/>
    <property type="evidence" value="ECO:0007669"/>
    <property type="project" value="InterPro"/>
</dbReference>
<dbReference type="PANTHER" id="PTHR44329:SF260">
    <property type="entry name" value="PROTEIN KINASE DOMAIN-CONTAINING PROTEIN"/>
    <property type="match status" value="1"/>
</dbReference>
<evidence type="ECO:0000259" key="2">
    <source>
        <dbReference type="PROSITE" id="PS50011"/>
    </source>
</evidence>
<accession>A0A7J7C7E0</accession>
<dbReference type="InterPro" id="IPR051681">
    <property type="entry name" value="Ser/Thr_Kinases-Pseudokinases"/>
</dbReference>
<dbReference type="FunFam" id="1.10.510.10:FF:000778">
    <property type="entry name" value="Kinase family protein"/>
    <property type="match status" value="1"/>
</dbReference>
<sequence>MEQYRQIGEVLGSLKALMVLQDDIQINQRQCCLLLHIFSLAFSFIAEGIKQNLKLEERNTKWKVLEQPLRELHRVFKEGELYVRYCLDNKDWWGKAISFHQNKDCVEFHIHNLLSYFPTAIEAIETAGEIAGLDSEEMQRRRVVLAKKYDKEWNDPKLFQLRFGEEYLVPRDICSQFESACREDKWLLVEAIKEKRNSGSLTKNEMQFGDLLLKKLNGSEQYNGKLFPSSILLGAKDYQVRRRLGGGSHHKEIQWMGENFVMRHFFGEIEPLNSEIPILLSLSHPHILQYLFGFYNEEKKECFLVMELMNKDLLSYMKENTSPRRRILFSPPVVVDLMLQIARGMEYLHSRKIYHGDLNPSNILLKSRNSSQGYVHAKISGIGLKSAKNHTSRYSPSSQTETNPVIWYAPEVLAEKEKIERPSSSKYTEKADVYSFGMLCFELLTGKVPFEDGHLQGDKMSQNIRAGGRPLFPFPSPKYLVNLTKKCWQTDPCQRPNFSSICRVLRYIKKFLTMNPDNGQPDMLSPPVDYSELEAAFLKKYSTETSVDLASVSQIPFQMFAYRLAEKERTSASFKERNFEPAREVASTNGDEFFSVVEDPVITSNDTKSVYSDVRSVCTIDVLSAISEVPEKKIQSDTRSVCSEAPDKKTLLMKKPKPINVNLKGKKSSGTQRAQSAKPPPFSPCGRSFNRAKPSPLVLSPMSSDRRRRSAQVFVSDSERS</sequence>
<keyword evidence="3" id="KW-0808">Transferase</keyword>
<dbReference type="EMBL" id="JAAARO010000020">
    <property type="protein sequence ID" value="KAF5730058.1"/>
    <property type="molecule type" value="Genomic_DNA"/>
</dbReference>
<dbReference type="AlphaFoldDB" id="A0A7J7C7E0"/>
<keyword evidence="3" id="KW-0418">Kinase</keyword>
<feature type="domain" description="Protein kinase" evidence="2">
    <location>
        <begin position="238"/>
        <end position="512"/>
    </location>
</feature>
<dbReference type="Pfam" id="PF07714">
    <property type="entry name" value="PK_Tyr_Ser-Thr"/>
    <property type="match status" value="1"/>
</dbReference>
<evidence type="ECO:0000313" key="3">
    <source>
        <dbReference type="EMBL" id="KAF5730058.1"/>
    </source>
</evidence>
<dbReference type="OrthoDB" id="4062651at2759"/>
<dbReference type="InterPro" id="IPR000719">
    <property type="entry name" value="Prot_kinase_dom"/>
</dbReference>